<dbReference type="AlphaFoldDB" id="A0A6M3Y0R9"/>
<evidence type="ECO:0000313" key="1">
    <source>
        <dbReference type="EMBL" id="QJI03839.1"/>
    </source>
</evidence>
<organism evidence="1">
    <name type="scientific">viral metagenome</name>
    <dbReference type="NCBI Taxonomy" id="1070528"/>
    <lineage>
        <taxon>unclassified sequences</taxon>
        <taxon>metagenomes</taxon>
        <taxon>organismal metagenomes</taxon>
    </lineage>
</organism>
<dbReference type="EMBL" id="MT145124">
    <property type="protein sequence ID" value="QJI03839.1"/>
    <property type="molecule type" value="Genomic_DNA"/>
</dbReference>
<gene>
    <name evidence="1" type="ORF">TM448B05239_0002</name>
</gene>
<name>A0A6M3Y0R9_9ZZZZ</name>
<proteinExistence type="predicted"/>
<protein>
    <submittedName>
        <fullName evidence="1">Uncharacterized protein</fullName>
    </submittedName>
</protein>
<reference evidence="1" key="1">
    <citation type="submission" date="2020-03" db="EMBL/GenBank/DDBJ databases">
        <title>The deep terrestrial virosphere.</title>
        <authorList>
            <person name="Holmfeldt K."/>
            <person name="Nilsson E."/>
            <person name="Simone D."/>
            <person name="Lopez-Fernandez M."/>
            <person name="Wu X."/>
            <person name="de Brujin I."/>
            <person name="Lundin D."/>
            <person name="Andersson A."/>
            <person name="Bertilsson S."/>
            <person name="Dopson M."/>
        </authorList>
    </citation>
    <scope>NUCLEOTIDE SEQUENCE</scope>
    <source>
        <strain evidence="1">TM448B05239</strain>
    </source>
</reference>
<accession>A0A6M3Y0R9</accession>
<sequence length="47" mass="5312">MKEDIHSEMEKQLAAIKRAGEAEVGKKLPRLKRKPRKAKGTYYGGGR</sequence>